<protein>
    <submittedName>
        <fullName evidence="1">Uncharacterized protein</fullName>
    </submittedName>
</protein>
<dbReference type="AlphaFoldDB" id="A0A4C1YTV2"/>
<dbReference type="EMBL" id="BGZK01001344">
    <property type="protein sequence ID" value="GBP77725.1"/>
    <property type="molecule type" value="Genomic_DNA"/>
</dbReference>
<keyword evidence="2" id="KW-1185">Reference proteome</keyword>
<evidence type="ECO:0000313" key="1">
    <source>
        <dbReference type="EMBL" id="GBP77725.1"/>
    </source>
</evidence>
<proteinExistence type="predicted"/>
<sequence length="206" mass="22565">MTYEQNGSHQIGYVQVASAPRRDALVRYYVTNRQRFCCILHTELDCAPEFVFTNSGANSINRPVRDLRCGGGGGGARRRHCRRISRRSLRLLKRCFNGFIAGRRPAPSDALYVFLLNARRDCAIFTACELLLADAAPAAACAVLSRAVLELHSGDSCEVQQLMRSHGSHVAPGSECRWPTARGGRKAVGARDVTNPIATSAACPRY</sequence>
<name>A0A4C1YTV2_EUMVA</name>
<reference evidence="1 2" key="1">
    <citation type="journal article" date="2019" name="Commun. Biol.">
        <title>The bagworm genome reveals a unique fibroin gene that provides high tensile strength.</title>
        <authorList>
            <person name="Kono N."/>
            <person name="Nakamura H."/>
            <person name="Ohtoshi R."/>
            <person name="Tomita M."/>
            <person name="Numata K."/>
            <person name="Arakawa K."/>
        </authorList>
    </citation>
    <scope>NUCLEOTIDE SEQUENCE [LARGE SCALE GENOMIC DNA]</scope>
</reference>
<dbReference type="Proteomes" id="UP000299102">
    <property type="component" value="Unassembled WGS sequence"/>
</dbReference>
<organism evidence="1 2">
    <name type="scientific">Eumeta variegata</name>
    <name type="common">Bagworm moth</name>
    <name type="synonym">Eumeta japonica</name>
    <dbReference type="NCBI Taxonomy" id="151549"/>
    <lineage>
        <taxon>Eukaryota</taxon>
        <taxon>Metazoa</taxon>
        <taxon>Ecdysozoa</taxon>
        <taxon>Arthropoda</taxon>
        <taxon>Hexapoda</taxon>
        <taxon>Insecta</taxon>
        <taxon>Pterygota</taxon>
        <taxon>Neoptera</taxon>
        <taxon>Endopterygota</taxon>
        <taxon>Lepidoptera</taxon>
        <taxon>Glossata</taxon>
        <taxon>Ditrysia</taxon>
        <taxon>Tineoidea</taxon>
        <taxon>Psychidae</taxon>
        <taxon>Oiketicinae</taxon>
        <taxon>Eumeta</taxon>
    </lineage>
</organism>
<accession>A0A4C1YTV2</accession>
<evidence type="ECO:0000313" key="2">
    <source>
        <dbReference type="Proteomes" id="UP000299102"/>
    </source>
</evidence>
<gene>
    <name evidence="1" type="ORF">EVAR_55389_1</name>
</gene>
<comment type="caution">
    <text evidence="1">The sequence shown here is derived from an EMBL/GenBank/DDBJ whole genome shotgun (WGS) entry which is preliminary data.</text>
</comment>